<keyword evidence="5" id="KW-1185">Reference proteome</keyword>
<evidence type="ECO:0000256" key="1">
    <source>
        <dbReference type="PROSITE-ProRule" id="PRU00339"/>
    </source>
</evidence>
<dbReference type="Gene3D" id="3.90.226.10">
    <property type="entry name" value="2-enoyl-CoA Hydratase, Chain A, domain 1"/>
    <property type="match status" value="1"/>
</dbReference>
<evidence type="ECO:0000256" key="2">
    <source>
        <dbReference type="SAM" id="SignalP"/>
    </source>
</evidence>
<dbReference type="Proteomes" id="UP001500736">
    <property type="component" value="Unassembled WGS sequence"/>
</dbReference>
<dbReference type="InterPro" id="IPR005151">
    <property type="entry name" value="Tail-specific_protease"/>
</dbReference>
<gene>
    <name evidence="4" type="ORF">GCM10009431_19920</name>
</gene>
<dbReference type="PROSITE" id="PS50293">
    <property type="entry name" value="TPR_REGION"/>
    <property type="match status" value="1"/>
</dbReference>
<keyword evidence="1" id="KW-0802">TPR repeat</keyword>
<accession>A0ABP3UZH6</accession>
<feature type="chain" id="PRO_5047243031" description="Tail specific protease domain-containing protein" evidence="2">
    <location>
        <begin position="19"/>
        <end position="583"/>
    </location>
</feature>
<dbReference type="SMART" id="SM00028">
    <property type="entry name" value="TPR"/>
    <property type="match status" value="1"/>
</dbReference>
<evidence type="ECO:0000313" key="5">
    <source>
        <dbReference type="Proteomes" id="UP001500736"/>
    </source>
</evidence>
<dbReference type="SUPFAM" id="SSF52096">
    <property type="entry name" value="ClpP/crotonase"/>
    <property type="match status" value="1"/>
</dbReference>
<dbReference type="SUPFAM" id="SSF48452">
    <property type="entry name" value="TPR-like"/>
    <property type="match status" value="1"/>
</dbReference>
<evidence type="ECO:0000313" key="4">
    <source>
        <dbReference type="EMBL" id="GAA0745171.1"/>
    </source>
</evidence>
<organism evidence="4 5">
    <name type="scientific">Gaetbulibacter jejuensis</name>
    <dbReference type="NCBI Taxonomy" id="584607"/>
    <lineage>
        <taxon>Bacteria</taxon>
        <taxon>Pseudomonadati</taxon>
        <taxon>Bacteroidota</taxon>
        <taxon>Flavobacteriia</taxon>
        <taxon>Flavobacteriales</taxon>
        <taxon>Flavobacteriaceae</taxon>
        <taxon>Gaetbulibacter</taxon>
    </lineage>
</organism>
<dbReference type="EMBL" id="BAAAGF010000003">
    <property type="protein sequence ID" value="GAA0745171.1"/>
    <property type="molecule type" value="Genomic_DNA"/>
</dbReference>
<dbReference type="Gene3D" id="1.25.40.10">
    <property type="entry name" value="Tetratricopeptide repeat domain"/>
    <property type="match status" value="1"/>
</dbReference>
<dbReference type="InterPro" id="IPR011990">
    <property type="entry name" value="TPR-like_helical_dom_sf"/>
</dbReference>
<dbReference type="SMART" id="SM00245">
    <property type="entry name" value="TSPc"/>
    <property type="match status" value="1"/>
</dbReference>
<dbReference type="Pfam" id="PF03572">
    <property type="entry name" value="Peptidase_S41"/>
    <property type="match status" value="1"/>
</dbReference>
<proteinExistence type="predicted"/>
<comment type="caution">
    <text evidence="4">The sequence shown here is derived from an EMBL/GenBank/DDBJ whole genome shotgun (WGS) entry which is preliminary data.</text>
</comment>
<keyword evidence="2" id="KW-0732">Signal</keyword>
<name>A0ABP3UZH6_9FLAO</name>
<dbReference type="InterPro" id="IPR029045">
    <property type="entry name" value="ClpP/crotonase-like_dom_sf"/>
</dbReference>
<feature type="repeat" description="TPR" evidence="1">
    <location>
        <begin position="114"/>
        <end position="147"/>
    </location>
</feature>
<dbReference type="PANTHER" id="PTHR32060">
    <property type="entry name" value="TAIL-SPECIFIC PROTEASE"/>
    <property type="match status" value="1"/>
</dbReference>
<dbReference type="PANTHER" id="PTHR32060:SF22">
    <property type="entry name" value="CARBOXYL-TERMINAL-PROCESSING PEPTIDASE 3, CHLOROPLASTIC"/>
    <property type="match status" value="1"/>
</dbReference>
<reference evidence="5" key="1">
    <citation type="journal article" date="2019" name="Int. J. Syst. Evol. Microbiol.">
        <title>The Global Catalogue of Microorganisms (GCM) 10K type strain sequencing project: providing services to taxonomists for standard genome sequencing and annotation.</title>
        <authorList>
            <consortium name="The Broad Institute Genomics Platform"/>
            <consortium name="The Broad Institute Genome Sequencing Center for Infectious Disease"/>
            <person name="Wu L."/>
            <person name="Ma J."/>
        </authorList>
    </citation>
    <scope>NUCLEOTIDE SEQUENCE [LARGE SCALE GENOMIC DNA]</scope>
    <source>
        <strain evidence="5">JCM 15976</strain>
    </source>
</reference>
<feature type="domain" description="Tail specific protease" evidence="3">
    <location>
        <begin position="339"/>
        <end position="559"/>
    </location>
</feature>
<feature type="signal peptide" evidence="2">
    <location>
        <begin position="1"/>
        <end position="18"/>
    </location>
</feature>
<dbReference type="InterPro" id="IPR019734">
    <property type="entry name" value="TPR_rpt"/>
</dbReference>
<dbReference type="PROSITE" id="PS50005">
    <property type="entry name" value="TPR"/>
    <property type="match status" value="1"/>
</dbReference>
<sequence length="583" mass="65766">MLKSFILILFGVATTLLSCGNTNKTATPSVTVEVSTNADTEKRSISAELKANGHLPIEAQVALYLKLKEENPTAYNFDNEDELTMYGYGFLWNNQTDEALEIFKLIASQFPNSSNAYDSLGEAYMKKGNMELSLKNYVKSLAMNPDNFNAEDQIERIKFPNNKPITPQEKFVKVYSVEDYKADLDQLGHKLIEINPNALKFISKEDFWAIINQKKSLITPQTTYGQFIWHCSEIIASINCSHTTLGGFWQESEMLKDVSLIFPLQTRWVNDKLYVVDAMSNSDMVKPKDELLSINGITVSKLVNDICKHIESQGYTETTKKHFFNSWSTELIPYALSFPKTYTITIKGNENPIILNKAKDFKAPYRDNSITPCEANLCLEFYDDTATALMTISSFNYYPWNNLQEFKDFIDSSFKKIETRNIENLIIDLRLNGGGSAESSIYLLKHLAKAPFKYFVNSMHSSEHEIHQPVSNTFKGNLYVMIDGNGKSTTGHFMALAKELSLGTIVGEELGSNQLCTAGQTVCRLKNTKLQYYVANTASRVAVKTLPDTTGVLPDITVIQPIEDYLNNIDTVKNHTLKLTETK</sequence>
<dbReference type="PROSITE" id="PS51257">
    <property type="entry name" value="PROKAR_LIPOPROTEIN"/>
    <property type="match status" value="1"/>
</dbReference>
<dbReference type="RefSeq" id="WP_343797934.1">
    <property type="nucleotide sequence ID" value="NZ_BAAAGF010000003.1"/>
</dbReference>
<evidence type="ECO:0000259" key="3">
    <source>
        <dbReference type="SMART" id="SM00245"/>
    </source>
</evidence>
<protein>
    <recommendedName>
        <fullName evidence="3">Tail specific protease domain-containing protein</fullName>
    </recommendedName>
</protein>